<evidence type="ECO:0000313" key="2">
    <source>
        <dbReference type="Proteomes" id="UP001154078"/>
    </source>
</evidence>
<organism evidence="1 2">
    <name type="scientific">Brassicogethes aeneus</name>
    <name type="common">Rape pollen beetle</name>
    <name type="synonym">Meligethes aeneus</name>
    <dbReference type="NCBI Taxonomy" id="1431903"/>
    <lineage>
        <taxon>Eukaryota</taxon>
        <taxon>Metazoa</taxon>
        <taxon>Ecdysozoa</taxon>
        <taxon>Arthropoda</taxon>
        <taxon>Hexapoda</taxon>
        <taxon>Insecta</taxon>
        <taxon>Pterygota</taxon>
        <taxon>Neoptera</taxon>
        <taxon>Endopterygota</taxon>
        <taxon>Coleoptera</taxon>
        <taxon>Polyphaga</taxon>
        <taxon>Cucujiformia</taxon>
        <taxon>Nitidulidae</taxon>
        <taxon>Meligethinae</taxon>
        <taxon>Brassicogethes</taxon>
    </lineage>
</organism>
<proteinExistence type="predicted"/>
<dbReference type="EMBL" id="OV121134">
    <property type="protein sequence ID" value="CAH0553503.1"/>
    <property type="molecule type" value="Genomic_DNA"/>
</dbReference>
<dbReference type="OrthoDB" id="6777847at2759"/>
<protein>
    <recommendedName>
        <fullName evidence="3">DUF4371 domain-containing protein</fullName>
    </recommendedName>
</protein>
<dbReference type="Proteomes" id="UP001154078">
    <property type="component" value="Chromosome 3"/>
</dbReference>
<dbReference type="PANTHER" id="PTHR45749">
    <property type="match status" value="1"/>
</dbReference>
<name>A0A9P0B1S9_BRAAE</name>
<keyword evidence="2" id="KW-1185">Reference proteome</keyword>
<accession>A0A9P0B1S9</accession>
<dbReference type="AlphaFoldDB" id="A0A9P0B1S9"/>
<sequence length="406" mass="47093">MVELLAHYDDVMKQVISMPSEKIISNISSAPFFSLMLDTTQDIAKKDQLSIIIRTVHIIRDLNNIATSFEIKENFLRFYELKDQSAQGMSEKILSILKDLNIPLSNCYGQGYDGANIFVILWISSNIQGISSEPLNQLNKVLPSFSGINIYHQVRDRKPKPFHRSPKPRIPHHNLPKGSLFEPHIPSCKHQIDNHEMPHNFGEFLSPPPHEHKPSFKHQGKVSEEIYDLILKRPDFFEDYETSSEKSISFETKEHEDVLNPVHIPSFNNPKLSKDFNKNSYNTPGARDSYGNPIKKNTFISGFNNYDKNFSFNEDENYNLEPYLNVYDILKSKQPAAFSKNAIQYSVDKKTGEKVEDYFAVNFNVDFIEESKQHDHQDHNKQNAEHLLNSKNSFEEIRYPNHRYEV</sequence>
<gene>
    <name evidence="1" type="ORF">MELIAE_LOCUS5480</name>
</gene>
<dbReference type="PANTHER" id="PTHR45749:SF21">
    <property type="entry name" value="DUF4371 DOMAIN-CONTAINING PROTEIN"/>
    <property type="match status" value="1"/>
</dbReference>
<evidence type="ECO:0000313" key="1">
    <source>
        <dbReference type="EMBL" id="CAH0553503.1"/>
    </source>
</evidence>
<reference evidence="1" key="1">
    <citation type="submission" date="2021-12" db="EMBL/GenBank/DDBJ databases">
        <authorList>
            <person name="King R."/>
        </authorList>
    </citation>
    <scope>NUCLEOTIDE SEQUENCE</scope>
</reference>
<evidence type="ECO:0008006" key="3">
    <source>
        <dbReference type="Google" id="ProtNLM"/>
    </source>
</evidence>